<dbReference type="InterPro" id="IPR004328">
    <property type="entry name" value="BRO1_dom"/>
</dbReference>
<gene>
    <name evidence="4" type="ORF">EV420DRAFT_1336436</name>
</gene>
<dbReference type="PANTHER" id="PTHR40463">
    <property type="entry name" value="PH-RESPONSE REGULATOR PROTEIN PALC"/>
    <property type="match status" value="1"/>
</dbReference>
<dbReference type="Proteomes" id="UP001175211">
    <property type="component" value="Unassembled WGS sequence"/>
</dbReference>
<comment type="caution">
    <text evidence="4">The sequence shown here is derived from an EMBL/GenBank/DDBJ whole genome shotgun (WGS) entry which is preliminary data.</text>
</comment>
<dbReference type="RefSeq" id="XP_060329041.1">
    <property type="nucleotide sequence ID" value="XM_060468874.1"/>
</dbReference>
<dbReference type="GeneID" id="85352422"/>
<dbReference type="SMART" id="SM01041">
    <property type="entry name" value="BRO1"/>
    <property type="match status" value="1"/>
</dbReference>
<sequence length="467" mass="50661">MTTFLYELPTTGAISFADFCVDRSLGKVYTTHIANATQSRANLRGALKENKRTDGEKDYLKIVKILDEYIPQLCSIISCTAHDEISLQLEPVFSWRSTLSAHVFNSSPRVSLPSLHAEYAYTLLTYAFALSNMARSIVASLGPYEHDRAISDVERRSKDEKLNHAITFLCRASGIFSFISETVLPEWRDSRDSGLSGLRLPPDLSTEVNGALSKLALADAQSLAIRKLLSKSAYDSNVTPGPPLPKSHPSPALIAKLHLECGSLYSSTRSLAKTPGSTGDSGEVSVVLRRYLADEYAFHSALAHKWLGVDAGEFGGTAKGGDAVGFLTWAKKELEDLKDGGKGIGITRGEKEKTSRTLRKGKVAEELESVNIWLKNYKKANDTLHFQPVPPQADLQARIPAGRLAVAAKAYTQPSPIFGPGSTEFIQQRTEELDLSLDEKSLGPVGDSLAEASTATSPTYAGAGSYF</sequence>
<evidence type="ECO:0000313" key="4">
    <source>
        <dbReference type="EMBL" id="KAK0455531.1"/>
    </source>
</evidence>
<keyword evidence="5" id="KW-1185">Reference proteome</keyword>
<organism evidence="4 5">
    <name type="scientific">Armillaria tabescens</name>
    <name type="common">Ringless honey mushroom</name>
    <name type="synonym">Agaricus tabescens</name>
    <dbReference type="NCBI Taxonomy" id="1929756"/>
    <lineage>
        <taxon>Eukaryota</taxon>
        <taxon>Fungi</taxon>
        <taxon>Dikarya</taxon>
        <taxon>Basidiomycota</taxon>
        <taxon>Agaricomycotina</taxon>
        <taxon>Agaricomycetes</taxon>
        <taxon>Agaricomycetidae</taxon>
        <taxon>Agaricales</taxon>
        <taxon>Marasmiineae</taxon>
        <taxon>Physalacriaceae</taxon>
        <taxon>Desarmillaria</taxon>
    </lineage>
</organism>
<dbReference type="InterPro" id="IPR038499">
    <property type="entry name" value="BRO1_sf"/>
</dbReference>
<dbReference type="CDD" id="cd09245">
    <property type="entry name" value="BRO1_UmRIM23-like"/>
    <property type="match status" value="1"/>
</dbReference>
<evidence type="ECO:0000256" key="2">
    <source>
        <dbReference type="ARBA" id="ARBA00022193"/>
    </source>
</evidence>
<dbReference type="InterPro" id="IPR037505">
    <property type="entry name" value="pH-resp_palC"/>
</dbReference>
<dbReference type="GO" id="GO:0071467">
    <property type="term" value="P:cellular response to pH"/>
    <property type="evidence" value="ECO:0007669"/>
    <property type="project" value="InterPro"/>
</dbReference>
<accession>A0AA39K911</accession>
<feature type="domain" description="BRO1" evidence="3">
    <location>
        <begin position="2"/>
        <end position="428"/>
    </location>
</feature>
<reference evidence="4" key="1">
    <citation type="submission" date="2023-06" db="EMBL/GenBank/DDBJ databases">
        <authorList>
            <consortium name="Lawrence Berkeley National Laboratory"/>
            <person name="Ahrendt S."/>
            <person name="Sahu N."/>
            <person name="Indic B."/>
            <person name="Wong-Bajracharya J."/>
            <person name="Merenyi Z."/>
            <person name="Ke H.-M."/>
            <person name="Monk M."/>
            <person name="Kocsube S."/>
            <person name="Drula E."/>
            <person name="Lipzen A."/>
            <person name="Balint B."/>
            <person name="Henrissat B."/>
            <person name="Andreopoulos B."/>
            <person name="Martin F.M."/>
            <person name="Harder C.B."/>
            <person name="Rigling D."/>
            <person name="Ford K.L."/>
            <person name="Foster G.D."/>
            <person name="Pangilinan J."/>
            <person name="Papanicolaou A."/>
            <person name="Barry K."/>
            <person name="LaButti K."/>
            <person name="Viragh M."/>
            <person name="Koriabine M."/>
            <person name="Yan M."/>
            <person name="Riley R."/>
            <person name="Champramary S."/>
            <person name="Plett K.L."/>
            <person name="Tsai I.J."/>
            <person name="Slot J."/>
            <person name="Sipos G."/>
            <person name="Plett J."/>
            <person name="Nagy L.G."/>
            <person name="Grigoriev I.V."/>
        </authorList>
    </citation>
    <scope>NUCLEOTIDE SEQUENCE</scope>
    <source>
        <strain evidence="4">CCBAS 213</strain>
    </source>
</reference>
<evidence type="ECO:0000259" key="3">
    <source>
        <dbReference type="PROSITE" id="PS51180"/>
    </source>
</evidence>
<evidence type="ECO:0000256" key="1">
    <source>
        <dbReference type="ARBA" id="ARBA00010997"/>
    </source>
</evidence>
<dbReference type="PROSITE" id="PS51180">
    <property type="entry name" value="BRO1"/>
    <property type="match status" value="1"/>
</dbReference>
<name>A0AA39K911_ARMTA</name>
<proteinExistence type="inferred from homology"/>
<dbReference type="Pfam" id="PF03097">
    <property type="entry name" value="BRO1"/>
    <property type="match status" value="1"/>
</dbReference>
<protein>
    <recommendedName>
        <fullName evidence="2">pH-response regulator protein palC</fullName>
    </recommendedName>
</protein>
<dbReference type="AlphaFoldDB" id="A0AA39K911"/>
<dbReference type="EMBL" id="JAUEPS010000025">
    <property type="protein sequence ID" value="KAK0455531.1"/>
    <property type="molecule type" value="Genomic_DNA"/>
</dbReference>
<dbReference type="GO" id="GO:0005886">
    <property type="term" value="C:plasma membrane"/>
    <property type="evidence" value="ECO:0007669"/>
    <property type="project" value="TreeGrafter"/>
</dbReference>
<evidence type="ECO:0000313" key="5">
    <source>
        <dbReference type="Proteomes" id="UP001175211"/>
    </source>
</evidence>
<dbReference type="Gene3D" id="1.25.40.280">
    <property type="entry name" value="alix/aip1 like domains"/>
    <property type="match status" value="1"/>
</dbReference>
<dbReference type="PANTHER" id="PTHR40463:SF1">
    <property type="entry name" value="PH-RESPONSE REGULATOR PROTEIN PALC"/>
    <property type="match status" value="1"/>
</dbReference>
<comment type="similarity">
    <text evidence="1">Belongs to the palC family.</text>
</comment>